<dbReference type="EMBL" id="SPOF01000064">
    <property type="protein sequence ID" value="TIB08189.1"/>
    <property type="molecule type" value="Genomic_DNA"/>
</dbReference>
<accession>A0A4T0JY10</accession>
<feature type="domain" description="N-acetyltransferase" evidence="12">
    <location>
        <begin position="36"/>
        <end position="196"/>
    </location>
</feature>
<dbReference type="GO" id="GO:0005737">
    <property type="term" value="C:cytoplasm"/>
    <property type="evidence" value="ECO:0007669"/>
    <property type="project" value="UniProtKB-SubCell"/>
</dbReference>
<dbReference type="Pfam" id="PF00583">
    <property type="entry name" value="Acetyltransf_1"/>
    <property type="match status" value="1"/>
</dbReference>
<dbReference type="CDD" id="cd04301">
    <property type="entry name" value="NAT_SF"/>
    <property type="match status" value="1"/>
</dbReference>
<evidence type="ECO:0000256" key="11">
    <source>
        <dbReference type="ARBA" id="ARBA00049524"/>
    </source>
</evidence>
<evidence type="ECO:0000256" key="8">
    <source>
        <dbReference type="ARBA" id="ARBA00023242"/>
    </source>
</evidence>
<dbReference type="SUPFAM" id="SSF55729">
    <property type="entry name" value="Acyl-CoA N-acyltransferases (Nat)"/>
    <property type="match status" value="1"/>
</dbReference>
<proteinExistence type="inferred from homology"/>
<dbReference type="GO" id="GO:0010485">
    <property type="term" value="F:histone H4 acetyltransferase activity"/>
    <property type="evidence" value="ECO:0007669"/>
    <property type="project" value="InterPro"/>
</dbReference>
<evidence type="ECO:0000256" key="9">
    <source>
        <dbReference type="ARBA" id="ARBA00023315"/>
    </source>
</evidence>
<gene>
    <name evidence="14" type="ORF">E3P86_02626</name>
    <name evidence="13" type="ORF">E3P90_03773</name>
</gene>
<organism evidence="14 16">
    <name type="scientific">Wallemia ichthyophaga</name>
    <dbReference type="NCBI Taxonomy" id="245174"/>
    <lineage>
        <taxon>Eukaryota</taxon>
        <taxon>Fungi</taxon>
        <taxon>Dikarya</taxon>
        <taxon>Basidiomycota</taxon>
        <taxon>Wallemiomycotina</taxon>
        <taxon>Wallemiomycetes</taxon>
        <taxon>Wallemiales</taxon>
        <taxon>Wallemiaceae</taxon>
        <taxon>Wallemia</taxon>
    </lineage>
</organism>
<evidence type="ECO:0000256" key="6">
    <source>
        <dbReference type="ARBA" id="ARBA00022490"/>
    </source>
</evidence>
<evidence type="ECO:0000313" key="13">
    <source>
        <dbReference type="EMBL" id="TIB08189.1"/>
    </source>
</evidence>
<protein>
    <recommendedName>
        <fullName evidence="5">N-alpha-acetyltransferase 40</fullName>
        <ecNumber evidence="4">2.3.1.257</ecNumber>
    </recommendedName>
</protein>
<sequence>MSDFAESRASFACETNNKAVNEIFQSRLQDFQVRTEIGSQVASNDKASLFSLYEGNMKPTFEAIGEYDRDEKYNEIFNEESRIVMLEQKNHLKAFVSLRFDTEEGEDDRIYAVVYLYELQVEKDCRGKKIGKRCIDALNTLTKHLKLDKTMLTVSKSLDNPFAVKFYGNNQFIFDEIDPSWYEGGEDENYHIMSRV</sequence>
<dbReference type="InterPro" id="IPR039949">
    <property type="entry name" value="NAA40"/>
</dbReference>
<dbReference type="PANTHER" id="PTHR20531:SF1">
    <property type="entry name" value="N-ALPHA-ACETYLTRANSFERASE 40"/>
    <property type="match status" value="1"/>
</dbReference>
<dbReference type="Proteomes" id="UP000306954">
    <property type="component" value="Unassembled WGS sequence"/>
</dbReference>
<dbReference type="PROSITE" id="PS51186">
    <property type="entry name" value="GNAT"/>
    <property type="match status" value="1"/>
</dbReference>
<evidence type="ECO:0000313" key="16">
    <source>
        <dbReference type="Proteomes" id="UP000310689"/>
    </source>
</evidence>
<evidence type="ECO:0000256" key="7">
    <source>
        <dbReference type="ARBA" id="ARBA00022679"/>
    </source>
</evidence>
<dbReference type="OrthoDB" id="424551at2759"/>
<dbReference type="Proteomes" id="UP000310689">
    <property type="component" value="Unassembled WGS sequence"/>
</dbReference>
<evidence type="ECO:0000256" key="2">
    <source>
        <dbReference type="ARBA" id="ARBA00004496"/>
    </source>
</evidence>
<comment type="subcellular location">
    <subcellularLocation>
        <location evidence="2">Cytoplasm</location>
    </subcellularLocation>
    <subcellularLocation>
        <location evidence="1">Nucleus</location>
    </subcellularLocation>
</comment>
<dbReference type="Gene3D" id="3.40.630.30">
    <property type="match status" value="1"/>
</dbReference>
<dbReference type="InterPro" id="IPR016181">
    <property type="entry name" value="Acyl_CoA_acyltransferase"/>
</dbReference>
<dbReference type="EMBL" id="SPOI01000142">
    <property type="protein sequence ID" value="TIB35723.1"/>
    <property type="molecule type" value="Genomic_DNA"/>
</dbReference>
<keyword evidence="6" id="KW-0963">Cytoplasm</keyword>
<dbReference type="GO" id="GO:1990189">
    <property type="term" value="F:protein N-terminal-serine acetyltransferase activity"/>
    <property type="evidence" value="ECO:0007669"/>
    <property type="project" value="UniProtKB-EC"/>
</dbReference>
<name>A0A4T0JY10_WALIC</name>
<dbReference type="InterPro" id="IPR000182">
    <property type="entry name" value="GNAT_dom"/>
</dbReference>
<comment type="catalytic activity">
    <reaction evidence="11">
        <text>N-terminal L-seryl-[histone H4] + acetyl-CoA = N-terminal N(alpha)-acetyl-L-seryl-[histone H4] + CoA + H(+)</text>
        <dbReference type="Rhea" id="RHEA:50596"/>
        <dbReference type="Rhea" id="RHEA-COMP:12740"/>
        <dbReference type="Rhea" id="RHEA-COMP:12743"/>
        <dbReference type="ChEBI" id="CHEBI:15378"/>
        <dbReference type="ChEBI" id="CHEBI:57287"/>
        <dbReference type="ChEBI" id="CHEBI:57288"/>
        <dbReference type="ChEBI" id="CHEBI:64738"/>
        <dbReference type="ChEBI" id="CHEBI:83690"/>
        <dbReference type="EC" id="2.3.1.257"/>
    </reaction>
</comment>
<comment type="catalytic activity">
    <reaction evidence="10">
        <text>N-terminal L-seryl-[histone H2A] + acetyl-CoA = N-terminal N(alpha)-acetyl-L-seryl-[histone H2A] + CoA + H(+)</text>
        <dbReference type="Rhea" id="RHEA:50600"/>
        <dbReference type="Rhea" id="RHEA-COMP:12742"/>
        <dbReference type="Rhea" id="RHEA-COMP:12744"/>
        <dbReference type="ChEBI" id="CHEBI:15378"/>
        <dbReference type="ChEBI" id="CHEBI:57287"/>
        <dbReference type="ChEBI" id="CHEBI:57288"/>
        <dbReference type="ChEBI" id="CHEBI:64738"/>
        <dbReference type="ChEBI" id="CHEBI:83690"/>
        <dbReference type="EC" id="2.3.1.257"/>
    </reaction>
</comment>
<evidence type="ECO:0000256" key="4">
    <source>
        <dbReference type="ARBA" id="ARBA00012950"/>
    </source>
</evidence>
<evidence type="ECO:0000256" key="3">
    <source>
        <dbReference type="ARBA" id="ARBA00008870"/>
    </source>
</evidence>
<dbReference type="GO" id="GO:0043998">
    <property type="term" value="F:histone H2A acetyltransferase activity"/>
    <property type="evidence" value="ECO:0007669"/>
    <property type="project" value="InterPro"/>
</dbReference>
<dbReference type="AlphaFoldDB" id="A0A4T0JY10"/>
<reference evidence="15 16" key="1">
    <citation type="submission" date="2019-03" db="EMBL/GenBank/DDBJ databases">
        <title>Sequencing 23 genomes of Wallemia ichthyophaga.</title>
        <authorList>
            <person name="Gostincar C."/>
        </authorList>
    </citation>
    <scope>NUCLEOTIDE SEQUENCE [LARGE SCALE GENOMIC DNA]</scope>
    <source>
        <strain evidence="14 16">EXF-6200</strain>
        <strain evidence="13 15">EXF-8621</strain>
    </source>
</reference>
<keyword evidence="8" id="KW-0539">Nucleus</keyword>
<dbReference type="PANTHER" id="PTHR20531">
    <property type="entry name" value="N-ALPHA-ACETYLTRANSFERASE 40"/>
    <property type="match status" value="1"/>
</dbReference>
<evidence type="ECO:0000313" key="15">
    <source>
        <dbReference type="Proteomes" id="UP000306954"/>
    </source>
</evidence>
<comment type="similarity">
    <text evidence="3">Belongs to the acetyltransferase family. NAA40 subfamily.</text>
</comment>
<dbReference type="GO" id="GO:0005634">
    <property type="term" value="C:nucleus"/>
    <property type="evidence" value="ECO:0007669"/>
    <property type="project" value="UniProtKB-SubCell"/>
</dbReference>
<evidence type="ECO:0000259" key="12">
    <source>
        <dbReference type="PROSITE" id="PS51186"/>
    </source>
</evidence>
<evidence type="ECO:0000256" key="5">
    <source>
        <dbReference type="ARBA" id="ARBA00015043"/>
    </source>
</evidence>
<keyword evidence="7" id="KW-0808">Transferase</keyword>
<evidence type="ECO:0000313" key="14">
    <source>
        <dbReference type="EMBL" id="TIB35723.1"/>
    </source>
</evidence>
<evidence type="ECO:0000256" key="1">
    <source>
        <dbReference type="ARBA" id="ARBA00004123"/>
    </source>
</evidence>
<comment type="caution">
    <text evidence="14">The sequence shown here is derived from an EMBL/GenBank/DDBJ whole genome shotgun (WGS) entry which is preliminary data.</text>
</comment>
<dbReference type="EC" id="2.3.1.257" evidence="4"/>
<evidence type="ECO:0000256" key="10">
    <source>
        <dbReference type="ARBA" id="ARBA00047821"/>
    </source>
</evidence>
<keyword evidence="9" id="KW-0012">Acyltransferase</keyword>